<dbReference type="Proteomes" id="UP000807115">
    <property type="component" value="Chromosome 3"/>
</dbReference>
<gene>
    <name evidence="2" type="ORF">BDA96_03G415600</name>
</gene>
<comment type="caution">
    <text evidence="2">The sequence shown here is derived from an EMBL/GenBank/DDBJ whole genome shotgun (WGS) entry which is preliminary data.</text>
</comment>
<evidence type="ECO:0000256" key="1">
    <source>
        <dbReference type="SAM" id="MobiDB-lite"/>
    </source>
</evidence>
<sequence>MVEGHRANRGDRAARMKRRGEVWSETKGWGKGGASGGMVRRGPMQERAKRRRLYNKEQWYKLQTKLRHYKTAIAESKVPRKHCFRGSS</sequence>
<accession>A0A921RIH2</accession>
<dbReference type="AlphaFoldDB" id="A0A921RIH2"/>
<reference evidence="2" key="1">
    <citation type="journal article" date="2019" name="BMC Genomics">
        <title>A new reference genome for Sorghum bicolor reveals high levels of sequence similarity between sweet and grain genotypes: implications for the genetics of sugar metabolism.</title>
        <authorList>
            <person name="Cooper E.A."/>
            <person name="Brenton Z.W."/>
            <person name="Flinn B.S."/>
            <person name="Jenkins J."/>
            <person name="Shu S."/>
            <person name="Flowers D."/>
            <person name="Luo F."/>
            <person name="Wang Y."/>
            <person name="Xia P."/>
            <person name="Barry K."/>
            <person name="Daum C."/>
            <person name="Lipzen A."/>
            <person name="Yoshinaga Y."/>
            <person name="Schmutz J."/>
            <person name="Saski C."/>
            <person name="Vermerris W."/>
            <person name="Kresovich S."/>
        </authorList>
    </citation>
    <scope>NUCLEOTIDE SEQUENCE</scope>
</reference>
<evidence type="ECO:0000313" key="2">
    <source>
        <dbReference type="EMBL" id="KAG0540514.1"/>
    </source>
</evidence>
<proteinExistence type="predicted"/>
<feature type="compositionally biased region" description="Basic and acidic residues" evidence="1">
    <location>
        <begin position="1"/>
        <end position="24"/>
    </location>
</feature>
<feature type="region of interest" description="Disordered" evidence="1">
    <location>
        <begin position="1"/>
        <end position="50"/>
    </location>
</feature>
<organism evidence="2 3">
    <name type="scientific">Sorghum bicolor</name>
    <name type="common">Sorghum</name>
    <name type="synonym">Sorghum vulgare</name>
    <dbReference type="NCBI Taxonomy" id="4558"/>
    <lineage>
        <taxon>Eukaryota</taxon>
        <taxon>Viridiplantae</taxon>
        <taxon>Streptophyta</taxon>
        <taxon>Embryophyta</taxon>
        <taxon>Tracheophyta</taxon>
        <taxon>Spermatophyta</taxon>
        <taxon>Magnoliopsida</taxon>
        <taxon>Liliopsida</taxon>
        <taxon>Poales</taxon>
        <taxon>Poaceae</taxon>
        <taxon>PACMAD clade</taxon>
        <taxon>Panicoideae</taxon>
        <taxon>Andropogonodae</taxon>
        <taxon>Andropogoneae</taxon>
        <taxon>Sorghinae</taxon>
        <taxon>Sorghum</taxon>
    </lineage>
</organism>
<name>A0A921RIH2_SORBI</name>
<evidence type="ECO:0000313" key="3">
    <source>
        <dbReference type="Proteomes" id="UP000807115"/>
    </source>
</evidence>
<reference evidence="2" key="2">
    <citation type="submission" date="2020-10" db="EMBL/GenBank/DDBJ databases">
        <authorList>
            <person name="Cooper E.A."/>
            <person name="Brenton Z.W."/>
            <person name="Flinn B.S."/>
            <person name="Jenkins J."/>
            <person name="Shu S."/>
            <person name="Flowers D."/>
            <person name="Luo F."/>
            <person name="Wang Y."/>
            <person name="Xia P."/>
            <person name="Barry K."/>
            <person name="Daum C."/>
            <person name="Lipzen A."/>
            <person name="Yoshinaga Y."/>
            <person name="Schmutz J."/>
            <person name="Saski C."/>
            <person name="Vermerris W."/>
            <person name="Kresovich S."/>
        </authorList>
    </citation>
    <scope>NUCLEOTIDE SEQUENCE</scope>
</reference>
<dbReference type="EMBL" id="CM027682">
    <property type="protein sequence ID" value="KAG0540514.1"/>
    <property type="molecule type" value="Genomic_DNA"/>
</dbReference>
<protein>
    <submittedName>
        <fullName evidence="2">Uncharacterized protein</fullName>
    </submittedName>
</protein>